<dbReference type="Pfam" id="PF12796">
    <property type="entry name" value="Ank_2"/>
    <property type="match status" value="3"/>
</dbReference>
<dbReference type="InterPro" id="IPR051165">
    <property type="entry name" value="Multifunctional_ANK_Repeat"/>
</dbReference>
<dbReference type="PROSITE" id="PS50088">
    <property type="entry name" value="ANK_REPEAT"/>
    <property type="match status" value="4"/>
</dbReference>
<evidence type="ECO:0000256" key="1">
    <source>
        <dbReference type="ARBA" id="ARBA00022737"/>
    </source>
</evidence>
<dbReference type="AlphaFoldDB" id="A0A6A6BRL9"/>
<sequence length="712" mass="75571">MDPVTVLSMVGACLTIVTRTTSGTNELATKFQNLEQKVNLIIARLNTITATMTQLERWLRGNQHDMTSNMVDDLTRAVSSCTIVVREIENYVANVKGGRFGGRFRYLWDESQFLQYQSALDSQVTALALFLNVMLLNSNIQRQAVLENSDTRYALQEAQDQASMCSSGSRPSIGTRGSRSSISSNDTNSVSSFSFDDELIDSEPYRAAFRRIMSMPSPKKARGTGESPAERSPSYVMSTTLQGSMGSSSQRKSWATSASSVAVRELCMAASLGDLEAVQKLVKDVNVNTRCELEAKDKHSIKGLLSSNKLEPTALHYAAANEHADVVKTLVDSGADVHARVRGGKMPLHVSKGAAVAVLVSLRADPLSRDDAGATPLHYLAAAAGGRRVGEQGEEEGGEHPNAAAARSLVAASPLAAHATTTKRRLTPLHIASQHNNVDVTAVLVSARAYVDAADTTGLRPLHCAAEYGHPALISLLLSAGANAEPSAGRDMWRPLHHAAHRGHAEAVTALLGPAAGTDEAGASSNAGTLNLEAPTADQRRALHLAVSSGSANTVDVLLAAGADVEALTARRERSLQLALRLLQSAPTAAPDVVRALLRHGADVEASRALVAACGAVGPALQLLEAGAAPNGSGKDGEATPLLAACSRAGDALDVVRLLVGRGAAPSHQDFCAVWRNERLKMWEKKAVHAAMNEVAREELRRDEVEWLMVAR</sequence>
<feature type="region of interest" description="Disordered" evidence="4">
    <location>
        <begin position="157"/>
        <end position="188"/>
    </location>
</feature>
<evidence type="ECO:0000313" key="6">
    <source>
        <dbReference type="Proteomes" id="UP000799438"/>
    </source>
</evidence>
<keyword evidence="6" id="KW-1185">Reference proteome</keyword>
<dbReference type="PANTHER" id="PTHR24123:SF33">
    <property type="entry name" value="PROTEIN HOS4"/>
    <property type="match status" value="1"/>
</dbReference>
<dbReference type="PROSITE" id="PS50297">
    <property type="entry name" value="ANK_REP_REGION"/>
    <property type="match status" value="4"/>
</dbReference>
<dbReference type="PANTHER" id="PTHR24123">
    <property type="entry name" value="ANKYRIN REPEAT-CONTAINING"/>
    <property type="match status" value="1"/>
</dbReference>
<dbReference type="Gene3D" id="1.25.40.20">
    <property type="entry name" value="Ankyrin repeat-containing domain"/>
    <property type="match status" value="4"/>
</dbReference>
<evidence type="ECO:0000256" key="3">
    <source>
        <dbReference type="PROSITE-ProRule" id="PRU00023"/>
    </source>
</evidence>
<protein>
    <submittedName>
        <fullName evidence="5">Uncharacterized protein</fullName>
    </submittedName>
</protein>
<keyword evidence="1" id="KW-0677">Repeat</keyword>
<reference evidence="5" key="1">
    <citation type="journal article" date="2020" name="Stud. Mycol.">
        <title>101 Dothideomycetes genomes: a test case for predicting lifestyles and emergence of pathogens.</title>
        <authorList>
            <person name="Haridas S."/>
            <person name="Albert R."/>
            <person name="Binder M."/>
            <person name="Bloem J."/>
            <person name="Labutti K."/>
            <person name="Salamov A."/>
            <person name="Andreopoulos B."/>
            <person name="Baker S."/>
            <person name="Barry K."/>
            <person name="Bills G."/>
            <person name="Bluhm B."/>
            <person name="Cannon C."/>
            <person name="Castanera R."/>
            <person name="Culley D."/>
            <person name="Daum C."/>
            <person name="Ezra D."/>
            <person name="Gonzalez J."/>
            <person name="Henrissat B."/>
            <person name="Kuo A."/>
            <person name="Liang C."/>
            <person name="Lipzen A."/>
            <person name="Lutzoni F."/>
            <person name="Magnuson J."/>
            <person name="Mondo S."/>
            <person name="Nolan M."/>
            <person name="Ohm R."/>
            <person name="Pangilinan J."/>
            <person name="Park H.-J."/>
            <person name="Ramirez L."/>
            <person name="Alfaro M."/>
            <person name="Sun H."/>
            <person name="Tritt A."/>
            <person name="Yoshinaga Y."/>
            <person name="Zwiers L.-H."/>
            <person name="Turgeon B."/>
            <person name="Goodwin S."/>
            <person name="Spatafora J."/>
            <person name="Crous P."/>
            <person name="Grigoriev I."/>
        </authorList>
    </citation>
    <scope>NUCLEOTIDE SEQUENCE</scope>
    <source>
        <strain evidence="5">CBS 121167</strain>
    </source>
</reference>
<evidence type="ECO:0000313" key="5">
    <source>
        <dbReference type="EMBL" id="KAF2146739.1"/>
    </source>
</evidence>
<feature type="repeat" description="ANK" evidence="3">
    <location>
        <begin position="457"/>
        <end position="489"/>
    </location>
</feature>
<dbReference type="OrthoDB" id="539213at2759"/>
<feature type="repeat" description="ANK" evidence="3">
    <location>
        <begin position="310"/>
        <end position="342"/>
    </location>
</feature>
<dbReference type="PRINTS" id="PR01415">
    <property type="entry name" value="ANKYRIN"/>
</dbReference>
<dbReference type="GeneID" id="54301315"/>
<keyword evidence="2 3" id="KW-0040">ANK repeat</keyword>
<feature type="repeat" description="ANK" evidence="3">
    <location>
        <begin position="538"/>
        <end position="570"/>
    </location>
</feature>
<dbReference type="InterPro" id="IPR036770">
    <property type="entry name" value="Ankyrin_rpt-contain_sf"/>
</dbReference>
<feature type="compositionally biased region" description="Low complexity" evidence="4">
    <location>
        <begin position="166"/>
        <end position="188"/>
    </location>
</feature>
<accession>A0A6A6BRL9</accession>
<name>A0A6A6BRL9_9PEZI</name>
<dbReference type="SUPFAM" id="SSF48403">
    <property type="entry name" value="Ankyrin repeat"/>
    <property type="match status" value="1"/>
</dbReference>
<organism evidence="5 6">
    <name type="scientific">Aplosporella prunicola CBS 121167</name>
    <dbReference type="NCBI Taxonomy" id="1176127"/>
    <lineage>
        <taxon>Eukaryota</taxon>
        <taxon>Fungi</taxon>
        <taxon>Dikarya</taxon>
        <taxon>Ascomycota</taxon>
        <taxon>Pezizomycotina</taxon>
        <taxon>Dothideomycetes</taxon>
        <taxon>Dothideomycetes incertae sedis</taxon>
        <taxon>Botryosphaeriales</taxon>
        <taxon>Aplosporellaceae</taxon>
        <taxon>Aplosporella</taxon>
    </lineage>
</organism>
<dbReference type="EMBL" id="ML995475">
    <property type="protein sequence ID" value="KAF2146739.1"/>
    <property type="molecule type" value="Genomic_DNA"/>
</dbReference>
<dbReference type="RefSeq" id="XP_033402448.1">
    <property type="nucleotide sequence ID" value="XM_033543818.1"/>
</dbReference>
<evidence type="ECO:0000256" key="2">
    <source>
        <dbReference type="ARBA" id="ARBA00023043"/>
    </source>
</evidence>
<dbReference type="InterPro" id="IPR002110">
    <property type="entry name" value="Ankyrin_rpt"/>
</dbReference>
<gene>
    <name evidence="5" type="ORF">K452DRAFT_314969</name>
</gene>
<dbReference type="Proteomes" id="UP000799438">
    <property type="component" value="Unassembled WGS sequence"/>
</dbReference>
<proteinExistence type="predicted"/>
<dbReference type="Pfam" id="PF00023">
    <property type="entry name" value="Ank"/>
    <property type="match status" value="1"/>
</dbReference>
<feature type="repeat" description="ANK" evidence="3">
    <location>
        <begin position="424"/>
        <end position="456"/>
    </location>
</feature>
<dbReference type="SMART" id="SM00248">
    <property type="entry name" value="ANK"/>
    <property type="match status" value="7"/>
</dbReference>
<evidence type="ECO:0000256" key="4">
    <source>
        <dbReference type="SAM" id="MobiDB-lite"/>
    </source>
</evidence>